<comment type="catalytic activity">
    <reaction evidence="6">
        <text>L-threonyl-[protein] + ATP = O-phospho-L-threonyl-[protein] + ADP + H(+)</text>
        <dbReference type="Rhea" id="RHEA:46608"/>
        <dbReference type="Rhea" id="RHEA-COMP:11060"/>
        <dbReference type="Rhea" id="RHEA-COMP:11605"/>
        <dbReference type="ChEBI" id="CHEBI:15378"/>
        <dbReference type="ChEBI" id="CHEBI:30013"/>
        <dbReference type="ChEBI" id="CHEBI:30616"/>
        <dbReference type="ChEBI" id="CHEBI:61977"/>
        <dbReference type="ChEBI" id="CHEBI:456216"/>
        <dbReference type="EC" id="2.7.11.24"/>
    </reaction>
    <physiologicalReaction direction="left-to-right" evidence="6">
        <dbReference type="Rhea" id="RHEA:46609"/>
    </physiologicalReaction>
</comment>
<gene>
    <name evidence="11" type="ORF">EKO27_g9808</name>
</gene>
<dbReference type="EMBL" id="RYZI01000456">
    <property type="protein sequence ID" value="RWA05294.1"/>
    <property type="molecule type" value="Genomic_DNA"/>
</dbReference>
<dbReference type="PROSITE" id="PS01228">
    <property type="entry name" value="COF_1"/>
    <property type="match status" value="1"/>
</dbReference>
<keyword evidence="5 8" id="KW-0067">ATP-binding</keyword>
<dbReference type="Proteomes" id="UP000286045">
    <property type="component" value="Unassembled WGS sequence"/>
</dbReference>
<dbReference type="GO" id="GO:0004707">
    <property type="term" value="F:MAP kinase activity"/>
    <property type="evidence" value="ECO:0007669"/>
    <property type="project" value="UniProtKB-EC"/>
</dbReference>
<comment type="catalytic activity">
    <reaction evidence="7">
        <text>L-seryl-[protein] + ATP = O-phospho-L-seryl-[protein] + ADP + H(+)</text>
        <dbReference type="Rhea" id="RHEA:17989"/>
        <dbReference type="Rhea" id="RHEA-COMP:9863"/>
        <dbReference type="Rhea" id="RHEA-COMP:11604"/>
        <dbReference type="ChEBI" id="CHEBI:15378"/>
        <dbReference type="ChEBI" id="CHEBI:29999"/>
        <dbReference type="ChEBI" id="CHEBI:30616"/>
        <dbReference type="ChEBI" id="CHEBI:83421"/>
        <dbReference type="ChEBI" id="CHEBI:456216"/>
        <dbReference type="EC" id="2.7.11.24"/>
    </reaction>
    <physiologicalReaction direction="left-to-right" evidence="7">
        <dbReference type="Rhea" id="RHEA:17990"/>
    </physiologicalReaction>
</comment>
<dbReference type="Gene3D" id="1.10.510.10">
    <property type="entry name" value="Transferase(Phosphotransferase) domain 1"/>
    <property type="match status" value="1"/>
</dbReference>
<dbReference type="PROSITE" id="PS00107">
    <property type="entry name" value="PROTEIN_KINASE_ATP"/>
    <property type="match status" value="1"/>
</dbReference>
<evidence type="ECO:0000256" key="6">
    <source>
        <dbReference type="ARBA" id="ARBA00047919"/>
    </source>
</evidence>
<dbReference type="InterPro" id="IPR050538">
    <property type="entry name" value="MAP_kinase_kinase_kinase"/>
</dbReference>
<feature type="domain" description="Protein kinase" evidence="10">
    <location>
        <begin position="197"/>
        <end position="454"/>
    </location>
</feature>
<proteinExistence type="inferred from homology"/>
<evidence type="ECO:0000256" key="3">
    <source>
        <dbReference type="ARBA" id="ARBA00022741"/>
    </source>
</evidence>
<evidence type="ECO:0000313" key="11">
    <source>
        <dbReference type="EMBL" id="RWA05294.1"/>
    </source>
</evidence>
<organism evidence="11 12">
    <name type="scientific">Xylaria grammica</name>
    <dbReference type="NCBI Taxonomy" id="363999"/>
    <lineage>
        <taxon>Eukaryota</taxon>
        <taxon>Fungi</taxon>
        <taxon>Dikarya</taxon>
        <taxon>Ascomycota</taxon>
        <taxon>Pezizomycotina</taxon>
        <taxon>Sordariomycetes</taxon>
        <taxon>Xylariomycetidae</taxon>
        <taxon>Xylariales</taxon>
        <taxon>Xylariaceae</taxon>
        <taxon>Xylaria</taxon>
    </lineage>
</organism>
<dbReference type="PANTHER" id="PTHR48016:SF56">
    <property type="entry name" value="MAPKK KINASE"/>
    <property type="match status" value="1"/>
</dbReference>
<evidence type="ECO:0000256" key="5">
    <source>
        <dbReference type="ARBA" id="ARBA00022840"/>
    </source>
</evidence>
<dbReference type="CDD" id="cd00180">
    <property type="entry name" value="PKc"/>
    <property type="match status" value="1"/>
</dbReference>
<evidence type="ECO:0000256" key="4">
    <source>
        <dbReference type="ARBA" id="ARBA00022777"/>
    </source>
</evidence>
<dbReference type="PANTHER" id="PTHR48016">
    <property type="entry name" value="MAP KINASE KINASE KINASE SSK2-RELATED-RELATED"/>
    <property type="match status" value="1"/>
</dbReference>
<evidence type="ECO:0000256" key="1">
    <source>
        <dbReference type="ARBA" id="ARBA00012411"/>
    </source>
</evidence>
<dbReference type="PROSITE" id="PS00108">
    <property type="entry name" value="PROTEIN_KINASE_ST"/>
    <property type="match status" value="1"/>
</dbReference>
<dbReference type="Pfam" id="PF00069">
    <property type="entry name" value="Pkinase"/>
    <property type="match status" value="1"/>
</dbReference>
<name>A0A439CSZ0_9PEZI</name>
<dbReference type="InterPro" id="IPR017441">
    <property type="entry name" value="Protein_kinase_ATP_BS"/>
</dbReference>
<dbReference type="SMART" id="SM00220">
    <property type="entry name" value="S_TKc"/>
    <property type="match status" value="1"/>
</dbReference>
<keyword evidence="12" id="KW-1185">Reference proteome</keyword>
<dbReference type="InterPro" id="IPR000719">
    <property type="entry name" value="Prot_kinase_dom"/>
</dbReference>
<comment type="caution">
    <text evidence="11">The sequence shown here is derived from an EMBL/GenBank/DDBJ whole genome shotgun (WGS) entry which is preliminary data.</text>
</comment>
<dbReference type="STRING" id="363999.A0A439CSZ0"/>
<keyword evidence="2" id="KW-0808">Transferase</keyword>
<evidence type="ECO:0000259" key="10">
    <source>
        <dbReference type="PROSITE" id="PS50011"/>
    </source>
</evidence>
<keyword evidence="3 8" id="KW-0547">Nucleotide-binding</keyword>
<accession>A0A439CSZ0</accession>
<dbReference type="InterPro" id="IPR008271">
    <property type="entry name" value="Ser/Thr_kinase_AS"/>
</dbReference>
<dbReference type="GO" id="GO:0005524">
    <property type="term" value="F:ATP binding"/>
    <property type="evidence" value="ECO:0007669"/>
    <property type="project" value="UniProtKB-UniRule"/>
</dbReference>
<reference evidence="11 12" key="1">
    <citation type="submission" date="2018-12" db="EMBL/GenBank/DDBJ databases">
        <title>Draft genome sequence of Xylaria grammica IHI A82.</title>
        <authorList>
            <person name="Buettner E."/>
            <person name="Kellner H."/>
        </authorList>
    </citation>
    <scope>NUCLEOTIDE SEQUENCE [LARGE SCALE GENOMIC DNA]</scope>
    <source>
        <strain evidence="11 12">IHI A82</strain>
    </source>
</reference>
<keyword evidence="9" id="KW-0723">Serine/threonine-protein kinase</keyword>
<dbReference type="AlphaFoldDB" id="A0A439CSZ0"/>
<comment type="similarity">
    <text evidence="9">Belongs to the protein kinase superfamily.</text>
</comment>
<evidence type="ECO:0000256" key="9">
    <source>
        <dbReference type="RuleBase" id="RU000304"/>
    </source>
</evidence>
<feature type="binding site" evidence="8">
    <location>
        <position position="227"/>
    </location>
    <ligand>
        <name>ATP</name>
        <dbReference type="ChEBI" id="CHEBI:30616"/>
    </ligand>
</feature>
<protein>
    <recommendedName>
        <fullName evidence="1">mitogen-activated protein kinase</fullName>
        <ecNumber evidence="1">2.7.11.24</ecNumber>
    </recommendedName>
</protein>
<dbReference type="SUPFAM" id="SSF56112">
    <property type="entry name" value="Protein kinase-like (PK-like)"/>
    <property type="match status" value="1"/>
</dbReference>
<evidence type="ECO:0000256" key="8">
    <source>
        <dbReference type="PROSITE-ProRule" id="PRU10141"/>
    </source>
</evidence>
<dbReference type="PROSITE" id="PS50011">
    <property type="entry name" value="PROTEIN_KINASE_DOM"/>
    <property type="match status" value="1"/>
</dbReference>
<keyword evidence="4" id="KW-0418">Kinase</keyword>
<dbReference type="EC" id="2.7.11.24" evidence="1"/>
<dbReference type="InterPro" id="IPR011009">
    <property type="entry name" value="Kinase-like_dom_sf"/>
</dbReference>
<evidence type="ECO:0000256" key="7">
    <source>
        <dbReference type="ARBA" id="ARBA00048130"/>
    </source>
</evidence>
<sequence>MDNHLPLFALEPQNERAQEVVLSERNRYLVHRDLDGTLVLGIGHVLSKSGSRATLATLGRHERSDIVVESTAAAKHQCSFEFNWETNFILFFDRSRAETSQVYGPKCHPFLPRRDRKVVVHPGLNEFISFGGHNRDFIQFRLRWYQDRAGALERARYLRHVSLAGNTQLVVDSDSESISPRVSPFRDIEPGQQQIRWHKLGDLGSGAFGHVYEAVNTDDGTVMAIKKMKQPEDPQAREKWKTRWLREAKILSGVRHLHIVEYIGSQCWDGEVMEIFMALKEGTLHSLVMRGGARISRDELGDIVLNHILQAIDFLATNFIVHLDIKPDNILYSMLGDRYLFQLGDFGACHHEATELVPLMGSKAYMAPDLPDGRLTHKADVWSLYVTMLWLSGNAQFRSLCAGPGKSLKRISEIISECTLNEEPFLGRIREMAEVNPDERASAAQMLVKCYGGVGLSTPRNRIPPLSGQP</sequence>
<evidence type="ECO:0000313" key="12">
    <source>
        <dbReference type="Proteomes" id="UP000286045"/>
    </source>
</evidence>
<evidence type="ECO:0000256" key="2">
    <source>
        <dbReference type="ARBA" id="ARBA00022679"/>
    </source>
</evidence>